<dbReference type="GeneID" id="110780506"/>
<evidence type="ECO:0000313" key="4">
    <source>
        <dbReference type="Proteomes" id="UP000813463"/>
    </source>
</evidence>
<dbReference type="SUPFAM" id="SSF54001">
    <property type="entry name" value="Cysteine proteinases"/>
    <property type="match status" value="1"/>
</dbReference>
<dbReference type="GO" id="GO:0005829">
    <property type="term" value="C:cytosol"/>
    <property type="evidence" value="ECO:0007669"/>
    <property type="project" value="TreeGrafter"/>
</dbReference>
<dbReference type="AlphaFoldDB" id="A0A9R0I0Y0"/>
<dbReference type="PROSITE" id="PS00973">
    <property type="entry name" value="USP_2"/>
    <property type="match status" value="1"/>
</dbReference>
<dbReference type="Proteomes" id="UP000813463">
    <property type="component" value="Chromosome 1"/>
</dbReference>
<evidence type="ECO:0000259" key="3">
    <source>
        <dbReference type="PROSITE" id="PS50235"/>
    </source>
</evidence>
<keyword evidence="4" id="KW-1185">Reference proteome</keyword>
<dbReference type="PROSITE" id="PS50235">
    <property type="entry name" value="USP_3"/>
    <property type="match status" value="1"/>
</dbReference>
<accession>A0A9R0I0Y0</accession>
<evidence type="ECO:0000256" key="1">
    <source>
        <dbReference type="ARBA" id="ARBA00009085"/>
    </source>
</evidence>
<reference evidence="5" key="2">
    <citation type="submission" date="2025-08" db="UniProtKB">
        <authorList>
            <consortium name="RefSeq"/>
        </authorList>
    </citation>
    <scope>IDENTIFICATION</scope>
    <source>
        <tissue evidence="5">Leaf</tissue>
    </source>
</reference>
<evidence type="ECO:0000256" key="2">
    <source>
        <dbReference type="SAM" id="MobiDB-lite"/>
    </source>
</evidence>
<comment type="similarity">
    <text evidence="1">Belongs to the peptidase C19 family.</text>
</comment>
<organism evidence="4 5">
    <name type="scientific">Spinacia oleracea</name>
    <name type="common">Spinach</name>
    <dbReference type="NCBI Taxonomy" id="3562"/>
    <lineage>
        <taxon>Eukaryota</taxon>
        <taxon>Viridiplantae</taxon>
        <taxon>Streptophyta</taxon>
        <taxon>Embryophyta</taxon>
        <taxon>Tracheophyta</taxon>
        <taxon>Spermatophyta</taxon>
        <taxon>Magnoliopsida</taxon>
        <taxon>eudicotyledons</taxon>
        <taxon>Gunneridae</taxon>
        <taxon>Pentapetalae</taxon>
        <taxon>Caryophyllales</taxon>
        <taxon>Chenopodiaceae</taxon>
        <taxon>Chenopodioideae</taxon>
        <taxon>Anserineae</taxon>
        <taxon>Spinacia</taxon>
    </lineage>
</organism>
<dbReference type="PANTHER" id="PTHR24006">
    <property type="entry name" value="UBIQUITIN CARBOXYL-TERMINAL HYDROLASE"/>
    <property type="match status" value="1"/>
</dbReference>
<feature type="region of interest" description="Disordered" evidence="2">
    <location>
        <begin position="168"/>
        <end position="194"/>
    </location>
</feature>
<dbReference type="Gene3D" id="3.90.70.10">
    <property type="entry name" value="Cysteine proteinases"/>
    <property type="match status" value="2"/>
</dbReference>
<dbReference type="PANTHER" id="PTHR24006:SF781">
    <property type="entry name" value="LD34905P"/>
    <property type="match status" value="1"/>
</dbReference>
<dbReference type="InterPro" id="IPR001394">
    <property type="entry name" value="Peptidase_C19_UCH"/>
</dbReference>
<dbReference type="KEGG" id="soe:110780506"/>
<feature type="domain" description="USP" evidence="3">
    <location>
        <begin position="1"/>
        <end position="327"/>
    </location>
</feature>
<reference evidence="4" key="1">
    <citation type="journal article" date="2021" name="Nat. Commun.">
        <title>Genomic analyses provide insights into spinach domestication and the genetic basis of agronomic traits.</title>
        <authorList>
            <person name="Cai X."/>
            <person name="Sun X."/>
            <person name="Xu C."/>
            <person name="Sun H."/>
            <person name="Wang X."/>
            <person name="Ge C."/>
            <person name="Zhang Z."/>
            <person name="Wang Q."/>
            <person name="Fei Z."/>
            <person name="Jiao C."/>
            <person name="Wang Q."/>
        </authorList>
    </citation>
    <scope>NUCLEOTIDE SEQUENCE [LARGE SCALE GENOMIC DNA]</scope>
    <source>
        <strain evidence="4">cv. Varoflay</strain>
    </source>
</reference>
<proteinExistence type="inferred from homology"/>
<feature type="region of interest" description="Disordered" evidence="2">
    <location>
        <begin position="16"/>
        <end position="37"/>
    </location>
</feature>
<dbReference type="Pfam" id="PF00443">
    <property type="entry name" value="UCH"/>
    <property type="match status" value="1"/>
</dbReference>
<dbReference type="GO" id="GO:0004843">
    <property type="term" value="F:cysteine-type deubiquitinase activity"/>
    <property type="evidence" value="ECO:0007669"/>
    <property type="project" value="InterPro"/>
</dbReference>
<dbReference type="InterPro" id="IPR038765">
    <property type="entry name" value="Papain-like_cys_pep_sf"/>
</dbReference>
<dbReference type="RefSeq" id="XP_021840577.2">
    <property type="nucleotide sequence ID" value="XM_021984885.2"/>
</dbReference>
<gene>
    <name evidence="5" type="primary">LOC110780506</name>
</gene>
<evidence type="ECO:0000313" key="5">
    <source>
        <dbReference type="RefSeq" id="XP_021840577.2"/>
    </source>
</evidence>
<dbReference type="GO" id="GO:0016579">
    <property type="term" value="P:protein deubiquitination"/>
    <property type="evidence" value="ECO:0007669"/>
    <property type="project" value="InterPro"/>
</dbReference>
<sequence length="329" mass="36864">MKKACMDNTPVSDGLGNGFLAGNNTESDPDEVDDTNSPVSVESCLAHFIKPELLSGEHAWHCENCSKLVKEGRKRMRKNQQKTALIQRNKSSNVCSTSEILQVMSHSFPDSLAALGNGISDTDENLKKHDTRRTNELCQDLSQEEEIRCVPEAAHLSASGLAVCSIHSDGKSDDTNDNGPVGRPFGLSEEHESGEEEELDLKCVKVMRDATRRILISKIPPILTIHLKRFSQDAHGRLSKLEDHVSFKEYIDLGPYMDRRSTERDNCIYHLIGVVEHSGSMRGGHYVAYVRGGDRRKGRSEEETIRGRSVWYEVLGCEAYILFYEKVKL</sequence>
<dbReference type="GO" id="GO:0005634">
    <property type="term" value="C:nucleus"/>
    <property type="evidence" value="ECO:0007669"/>
    <property type="project" value="TreeGrafter"/>
</dbReference>
<name>A0A9R0I0Y0_SPIOL</name>
<dbReference type="InterPro" id="IPR050164">
    <property type="entry name" value="Peptidase_C19"/>
</dbReference>
<protein>
    <submittedName>
        <fullName evidence="5">Ubiquitin carboxyl-terminal hydrolase 2-like</fullName>
    </submittedName>
</protein>
<dbReference type="InterPro" id="IPR018200">
    <property type="entry name" value="USP_CS"/>
</dbReference>
<dbReference type="InterPro" id="IPR028889">
    <property type="entry name" value="USP"/>
</dbReference>